<feature type="compositionally biased region" description="Basic and acidic residues" evidence="1">
    <location>
        <begin position="1"/>
        <end position="21"/>
    </location>
</feature>
<dbReference type="RefSeq" id="WP_153816571.1">
    <property type="nucleotide sequence ID" value="NZ_BJFL01000031.1"/>
</dbReference>
<organism evidence="2 3">
    <name type="scientific">Gandjariella thermophila</name>
    <dbReference type="NCBI Taxonomy" id="1931992"/>
    <lineage>
        <taxon>Bacteria</taxon>
        <taxon>Bacillati</taxon>
        <taxon>Actinomycetota</taxon>
        <taxon>Actinomycetes</taxon>
        <taxon>Pseudonocardiales</taxon>
        <taxon>Pseudonocardiaceae</taxon>
        <taxon>Gandjariella</taxon>
    </lineage>
</organism>
<name>A0A4D4JC87_9PSEU</name>
<keyword evidence="3" id="KW-1185">Reference proteome</keyword>
<proteinExistence type="predicted"/>
<accession>A0A4D4JC87</accession>
<dbReference type="Proteomes" id="UP000298860">
    <property type="component" value="Unassembled WGS sequence"/>
</dbReference>
<reference evidence="3" key="1">
    <citation type="submission" date="2019-04" db="EMBL/GenBank/DDBJ databases">
        <title>Draft genome sequence of Pseudonocardiaceae bacterium SL3-2-4.</title>
        <authorList>
            <person name="Ningsih F."/>
            <person name="Yokota A."/>
            <person name="Sakai Y."/>
            <person name="Nanatani K."/>
            <person name="Yabe S."/>
            <person name="Oetari A."/>
            <person name="Sjamsuridzal W."/>
        </authorList>
    </citation>
    <scope>NUCLEOTIDE SEQUENCE [LARGE SCALE GENOMIC DNA]</scope>
    <source>
        <strain evidence="3">SL3-2-4</strain>
    </source>
</reference>
<evidence type="ECO:0000313" key="2">
    <source>
        <dbReference type="EMBL" id="GDY32972.1"/>
    </source>
</evidence>
<feature type="region of interest" description="Disordered" evidence="1">
    <location>
        <begin position="1"/>
        <end position="55"/>
    </location>
</feature>
<evidence type="ECO:0000256" key="1">
    <source>
        <dbReference type="SAM" id="MobiDB-lite"/>
    </source>
</evidence>
<feature type="compositionally biased region" description="Basic and acidic residues" evidence="1">
    <location>
        <begin position="37"/>
        <end position="55"/>
    </location>
</feature>
<protein>
    <submittedName>
        <fullName evidence="2">Uncharacterized protein</fullName>
    </submittedName>
</protein>
<gene>
    <name evidence="2" type="ORF">GTS_46050</name>
</gene>
<evidence type="ECO:0000313" key="3">
    <source>
        <dbReference type="Proteomes" id="UP000298860"/>
    </source>
</evidence>
<dbReference type="AlphaFoldDB" id="A0A4D4JC87"/>
<dbReference type="EMBL" id="BJFL01000031">
    <property type="protein sequence ID" value="GDY32972.1"/>
    <property type="molecule type" value="Genomic_DNA"/>
</dbReference>
<comment type="caution">
    <text evidence="2">The sequence shown here is derived from an EMBL/GenBank/DDBJ whole genome shotgun (WGS) entry which is preliminary data.</text>
</comment>
<sequence>MGRTEAPSEPREAETDAERHGSRTALVPPARTALDGGQHEASDIDAEDHIVRGID</sequence>